<feature type="region of interest" description="Disordered" evidence="1">
    <location>
        <begin position="18"/>
        <end position="59"/>
    </location>
</feature>
<evidence type="ECO:0000313" key="4">
    <source>
        <dbReference type="Proteomes" id="UP000319143"/>
    </source>
</evidence>
<evidence type="ECO:0000256" key="1">
    <source>
        <dbReference type="SAM" id="MobiDB-lite"/>
    </source>
</evidence>
<accession>A0A5C6DA10</accession>
<dbReference type="AlphaFoldDB" id="A0A5C6DA10"/>
<feature type="compositionally biased region" description="Basic and acidic residues" evidence="1">
    <location>
        <begin position="28"/>
        <end position="40"/>
    </location>
</feature>
<gene>
    <name evidence="3" type="ORF">Poly41_47690</name>
</gene>
<sequence length="502" mass="55729">MRVLVDFCPSSRSWPLDPTIAGTVPVTDDSHPPETTRSDGSDPSSPNTTSTSQLRNLQRQRGALELELVRVRRQAEAAKWDAKAAELEMEIRALAQQEGAEQERIERSEVTRVDDLPCGRPDPQRPHFLNWDQVRLAQTASSGQPNVAPHRSSFRFDAAHTTTAEPHFDDSELEEAVSESRVDRLDVGLDFDETRQLTRQDKRRRPTAVAISFLTHVAILVVLGLVTLQNHRPRDQVTLSASPTSESDVSIETFSIESAEIPSDRVEPTESKVDEELRMVDELAPSSFTSPTASNASSSLAAMLSHSSDAAAAIMNPPSPSDAKMQFCGLDGGGNHFVYLVDSSASMGGAFASARQELLRSIHQLEPTQRFYVIFFDSEPDFMRLSRPDQDEPRSVCATPANKAALQRWAMTIKMDRGKNPNGLLPFVLGLRADAIFLLSDGEFPQTTEDLLREQNQRHNLFGDGGIISIVHTIAYHSREGESRMRRIAQQNQGQYRYIAEP</sequence>
<name>A0A5C6DA10_9BACT</name>
<dbReference type="SUPFAM" id="SSF53300">
    <property type="entry name" value="vWA-like"/>
    <property type="match status" value="1"/>
</dbReference>
<feature type="transmembrane region" description="Helical" evidence="2">
    <location>
        <begin position="208"/>
        <end position="228"/>
    </location>
</feature>
<reference evidence="3 4" key="1">
    <citation type="submission" date="2019-02" db="EMBL/GenBank/DDBJ databases">
        <title>Deep-cultivation of Planctomycetes and their phenomic and genomic characterization uncovers novel biology.</title>
        <authorList>
            <person name="Wiegand S."/>
            <person name="Jogler M."/>
            <person name="Boedeker C."/>
            <person name="Pinto D."/>
            <person name="Vollmers J."/>
            <person name="Rivas-Marin E."/>
            <person name="Kohn T."/>
            <person name="Peeters S.H."/>
            <person name="Heuer A."/>
            <person name="Rast P."/>
            <person name="Oberbeckmann S."/>
            <person name="Bunk B."/>
            <person name="Jeske O."/>
            <person name="Meyerdierks A."/>
            <person name="Storesund J.E."/>
            <person name="Kallscheuer N."/>
            <person name="Luecker S."/>
            <person name="Lage O.M."/>
            <person name="Pohl T."/>
            <person name="Merkel B.J."/>
            <person name="Hornburger P."/>
            <person name="Mueller R.-W."/>
            <person name="Bruemmer F."/>
            <person name="Labrenz M."/>
            <person name="Spormann A.M."/>
            <person name="Op Den Camp H."/>
            <person name="Overmann J."/>
            <person name="Amann R."/>
            <person name="Jetten M.S.M."/>
            <person name="Mascher T."/>
            <person name="Medema M.H."/>
            <person name="Devos D.P."/>
            <person name="Kaster A.-K."/>
            <person name="Ovreas L."/>
            <person name="Rohde M."/>
            <person name="Galperin M.Y."/>
            <person name="Jogler C."/>
        </authorList>
    </citation>
    <scope>NUCLEOTIDE SEQUENCE [LARGE SCALE GENOMIC DNA]</scope>
    <source>
        <strain evidence="3 4">Poly41</strain>
    </source>
</reference>
<protein>
    <recommendedName>
        <fullName evidence="5">VWFA domain-containing protein</fullName>
    </recommendedName>
</protein>
<evidence type="ECO:0000313" key="3">
    <source>
        <dbReference type="EMBL" id="TWU33772.1"/>
    </source>
</evidence>
<comment type="caution">
    <text evidence="3">The sequence shown here is derived from an EMBL/GenBank/DDBJ whole genome shotgun (WGS) entry which is preliminary data.</text>
</comment>
<keyword evidence="2" id="KW-1133">Transmembrane helix</keyword>
<dbReference type="Proteomes" id="UP000319143">
    <property type="component" value="Unassembled WGS sequence"/>
</dbReference>
<dbReference type="Gene3D" id="3.40.50.410">
    <property type="entry name" value="von Willebrand factor, type A domain"/>
    <property type="match status" value="1"/>
</dbReference>
<evidence type="ECO:0008006" key="5">
    <source>
        <dbReference type="Google" id="ProtNLM"/>
    </source>
</evidence>
<evidence type="ECO:0000256" key="2">
    <source>
        <dbReference type="SAM" id="Phobius"/>
    </source>
</evidence>
<feature type="compositionally biased region" description="Low complexity" evidence="1">
    <location>
        <begin position="41"/>
        <end position="52"/>
    </location>
</feature>
<keyword evidence="4" id="KW-1185">Reference proteome</keyword>
<dbReference type="InterPro" id="IPR036465">
    <property type="entry name" value="vWFA_dom_sf"/>
</dbReference>
<keyword evidence="2" id="KW-0812">Transmembrane</keyword>
<keyword evidence="2" id="KW-0472">Membrane</keyword>
<dbReference type="EMBL" id="SJPV01000009">
    <property type="protein sequence ID" value="TWU33772.1"/>
    <property type="molecule type" value="Genomic_DNA"/>
</dbReference>
<proteinExistence type="predicted"/>
<organism evidence="3 4">
    <name type="scientific">Novipirellula artificiosorum</name>
    <dbReference type="NCBI Taxonomy" id="2528016"/>
    <lineage>
        <taxon>Bacteria</taxon>
        <taxon>Pseudomonadati</taxon>
        <taxon>Planctomycetota</taxon>
        <taxon>Planctomycetia</taxon>
        <taxon>Pirellulales</taxon>
        <taxon>Pirellulaceae</taxon>
        <taxon>Novipirellula</taxon>
    </lineage>
</organism>